<protein>
    <recommendedName>
        <fullName evidence="1">C2H2-type domain-containing protein</fullName>
    </recommendedName>
</protein>
<evidence type="ECO:0000313" key="2">
    <source>
        <dbReference type="EMBL" id="CAA7263832.1"/>
    </source>
</evidence>
<dbReference type="EMBL" id="CACVBS010000041">
    <property type="protein sequence ID" value="CAA7263832.1"/>
    <property type="molecule type" value="Genomic_DNA"/>
</dbReference>
<feature type="domain" description="C2H2-type" evidence="1">
    <location>
        <begin position="213"/>
        <end position="234"/>
    </location>
</feature>
<dbReference type="PROSITE" id="PS00028">
    <property type="entry name" value="ZINC_FINGER_C2H2_1"/>
    <property type="match status" value="1"/>
</dbReference>
<keyword evidence="3" id="KW-1185">Reference proteome</keyword>
<dbReference type="OrthoDB" id="10305285at2759"/>
<organism evidence="2 3">
    <name type="scientific">Cyclocybe aegerita</name>
    <name type="common">Black poplar mushroom</name>
    <name type="synonym">Agrocybe aegerita</name>
    <dbReference type="NCBI Taxonomy" id="1973307"/>
    <lineage>
        <taxon>Eukaryota</taxon>
        <taxon>Fungi</taxon>
        <taxon>Dikarya</taxon>
        <taxon>Basidiomycota</taxon>
        <taxon>Agaricomycotina</taxon>
        <taxon>Agaricomycetes</taxon>
        <taxon>Agaricomycetidae</taxon>
        <taxon>Agaricales</taxon>
        <taxon>Agaricineae</taxon>
        <taxon>Bolbitiaceae</taxon>
        <taxon>Cyclocybe</taxon>
    </lineage>
</organism>
<gene>
    <name evidence="2" type="ORF">AAE3_LOCUS6058</name>
</gene>
<dbReference type="AlphaFoldDB" id="A0A8S0WRR7"/>
<accession>A0A8S0WRR7</accession>
<sequence>MSYDGLSSTEWFHYALEMINCIVAAERNPPRQEYIMSPEEQALLNELSQPGVLAGLKVGCQFLSTPVVWDAVNTANRRGVLLRRPIQVPPTNGYINPTQMHLTYPAPPRQPSVPQRNFYMPEELRHVKHSHSTCKWDNCGMLIPNHVAAVWEHLSVHHGIPTPPPGVPPAHAQKFYMICLWSGCGQQVEYRGRSATIAKHIQRCHFRMRDLLCPYCPKIVFHPREMRDHIQKNHPGKNNVDIHGPWLKDPIC</sequence>
<dbReference type="Proteomes" id="UP000467700">
    <property type="component" value="Unassembled WGS sequence"/>
</dbReference>
<name>A0A8S0WRR7_CYCAE</name>
<evidence type="ECO:0000259" key="1">
    <source>
        <dbReference type="PROSITE" id="PS00028"/>
    </source>
</evidence>
<reference evidence="2 3" key="1">
    <citation type="submission" date="2020-01" db="EMBL/GenBank/DDBJ databases">
        <authorList>
            <person name="Gupta K D."/>
        </authorList>
    </citation>
    <scope>NUCLEOTIDE SEQUENCE [LARGE SCALE GENOMIC DNA]</scope>
</reference>
<comment type="caution">
    <text evidence="2">The sequence shown here is derived from an EMBL/GenBank/DDBJ whole genome shotgun (WGS) entry which is preliminary data.</text>
</comment>
<evidence type="ECO:0000313" key="3">
    <source>
        <dbReference type="Proteomes" id="UP000467700"/>
    </source>
</evidence>
<dbReference type="InterPro" id="IPR013087">
    <property type="entry name" value="Znf_C2H2_type"/>
</dbReference>
<proteinExistence type="predicted"/>